<accession>A0A420XSZ9</accession>
<comment type="caution">
    <text evidence="2">The sequence shown here is derived from an EMBL/GenBank/DDBJ whole genome shotgun (WGS) entry which is preliminary data.</text>
</comment>
<protein>
    <recommendedName>
        <fullName evidence="4">Helix-turn-helix protein</fullName>
    </recommendedName>
</protein>
<organism evidence="2 3">
    <name type="scientific">Motilibacter peucedani</name>
    <dbReference type="NCBI Taxonomy" id="598650"/>
    <lineage>
        <taxon>Bacteria</taxon>
        <taxon>Bacillati</taxon>
        <taxon>Actinomycetota</taxon>
        <taxon>Actinomycetes</taxon>
        <taxon>Motilibacterales</taxon>
        <taxon>Motilibacteraceae</taxon>
        <taxon>Motilibacter</taxon>
    </lineage>
</organism>
<evidence type="ECO:0000313" key="3">
    <source>
        <dbReference type="Proteomes" id="UP000281955"/>
    </source>
</evidence>
<reference evidence="2 3" key="1">
    <citation type="submission" date="2018-10" db="EMBL/GenBank/DDBJ databases">
        <title>Genomic Encyclopedia of Archaeal and Bacterial Type Strains, Phase II (KMG-II): from individual species to whole genera.</title>
        <authorList>
            <person name="Goeker M."/>
        </authorList>
    </citation>
    <scope>NUCLEOTIDE SEQUENCE [LARGE SCALE GENOMIC DNA]</scope>
    <source>
        <strain evidence="2 3">RP-AC37</strain>
    </source>
</reference>
<dbReference type="Proteomes" id="UP000281955">
    <property type="component" value="Unassembled WGS sequence"/>
</dbReference>
<feature type="region of interest" description="Disordered" evidence="1">
    <location>
        <begin position="97"/>
        <end position="192"/>
    </location>
</feature>
<dbReference type="EMBL" id="RBWV01000009">
    <property type="protein sequence ID" value="RKS79934.1"/>
    <property type="molecule type" value="Genomic_DNA"/>
</dbReference>
<feature type="compositionally biased region" description="Polar residues" evidence="1">
    <location>
        <begin position="97"/>
        <end position="110"/>
    </location>
</feature>
<keyword evidence="3" id="KW-1185">Reference proteome</keyword>
<evidence type="ECO:0000256" key="1">
    <source>
        <dbReference type="SAM" id="MobiDB-lite"/>
    </source>
</evidence>
<evidence type="ECO:0000313" key="2">
    <source>
        <dbReference type="EMBL" id="RKS79934.1"/>
    </source>
</evidence>
<evidence type="ECO:0008006" key="4">
    <source>
        <dbReference type="Google" id="ProtNLM"/>
    </source>
</evidence>
<name>A0A420XSZ9_9ACTN</name>
<dbReference type="InParanoid" id="A0A420XSZ9"/>
<sequence length="359" mass="37730">MSAAKLADGVGDDGSLVVEEQRFAIVPEWVIDGELSDAAFRLYVLLLRYGGSSGCRMPSRRLLAARLHRSVDSVDRAMRELESALVVRVERRHDGRQNLTNRYHLRTSNPGLAAPERGRSGGGRSSAATPSRLPQGGRTGAATPSRLPQGGRTVTATPGRRSAARVAADVPPNPETSTETPPSTPTTPHRSPGAALLIACGISDLAALAAECAGARRAAGCSTSRWTAAGLLPAIQLAVVHRGHPADRVVPALLAVAADPATRSPMRLAEAGPWWTAPPTTAAPPEGDETALGELEARLDDTDGLRVRLQVEARAQLRAEGLALTRATVIRRACQLLDQRTPLVDVHAPDAGAPALRAL</sequence>
<dbReference type="InterPro" id="IPR036388">
    <property type="entry name" value="WH-like_DNA-bd_sf"/>
</dbReference>
<dbReference type="AlphaFoldDB" id="A0A420XSZ9"/>
<gene>
    <name evidence="2" type="ORF">CLV35_0351</name>
</gene>
<dbReference type="Gene3D" id="1.10.10.10">
    <property type="entry name" value="Winged helix-like DNA-binding domain superfamily/Winged helix DNA-binding domain"/>
    <property type="match status" value="1"/>
</dbReference>
<dbReference type="RefSeq" id="WP_121191701.1">
    <property type="nucleotide sequence ID" value="NZ_RBWV01000009.1"/>
</dbReference>
<proteinExistence type="predicted"/>
<dbReference type="OrthoDB" id="5198306at2"/>